<reference evidence="3 4" key="1">
    <citation type="submission" date="2018-08" db="EMBL/GenBank/DDBJ databases">
        <authorList>
            <person name="Lee Y."/>
            <person name="Kakembo D."/>
        </authorList>
    </citation>
    <scope>NUCLEOTIDE SEQUENCE [LARGE SCALE GENOMIC DNA]</scope>
    <source>
        <strain evidence="3 4">JBCS1880</strain>
    </source>
</reference>
<protein>
    <submittedName>
        <fullName evidence="3">DUF2945 domain-containing protein</fullName>
    </submittedName>
</protein>
<accession>A0AAI8PAX5</accession>
<dbReference type="RefSeq" id="WP_116888007.1">
    <property type="nucleotide sequence ID" value="NZ_CP031641.1"/>
</dbReference>
<dbReference type="EMBL" id="CP031641">
    <property type="protein sequence ID" value="AXO88079.1"/>
    <property type="molecule type" value="Genomic_DNA"/>
</dbReference>
<gene>
    <name evidence="3" type="ORF">DZC75_08740</name>
</gene>
<dbReference type="AlphaFoldDB" id="A0AAI8PAX5"/>
<dbReference type="Gene3D" id="2.30.30.1060">
    <property type="match status" value="1"/>
</dbReference>
<dbReference type="InterPro" id="IPR021331">
    <property type="entry name" value="Hva1_TUDOR"/>
</dbReference>
<proteinExistence type="predicted"/>
<organism evidence="3 4">
    <name type="scientific">Pseudomonas parafulva</name>
    <dbReference type="NCBI Taxonomy" id="157782"/>
    <lineage>
        <taxon>Bacteria</taxon>
        <taxon>Pseudomonadati</taxon>
        <taxon>Pseudomonadota</taxon>
        <taxon>Gammaproteobacteria</taxon>
        <taxon>Pseudomonadales</taxon>
        <taxon>Pseudomonadaceae</taxon>
        <taxon>Pseudomonas</taxon>
    </lineage>
</organism>
<feature type="domain" description="Hypervirulence associated protein TUDOR" evidence="2">
    <location>
        <begin position="8"/>
        <end position="66"/>
    </location>
</feature>
<dbReference type="Pfam" id="PF11160">
    <property type="entry name" value="Hva1_TUDOR"/>
    <property type="match status" value="1"/>
</dbReference>
<feature type="region of interest" description="Disordered" evidence="1">
    <location>
        <begin position="40"/>
        <end position="69"/>
    </location>
</feature>
<dbReference type="Proteomes" id="UP000258127">
    <property type="component" value="Chromosome"/>
</dbReference>
<name>A0AAI8PAX5_9PSED</name>
<evidence type="ECO:0000259" key="2">
    <source>
        <dbReference type="Pfam" id="PF11160"/>
    </source>
</evidence>
<evidence type="ECO:0000256" key="1">
    <source>
        <dbReference type="SAM" id="MobiDB-lite"/>
    </source>
</evidence>
<sequence>MSSKYKAGDKVHWNSEAGIIHGSVVKVHTRDVAFVGRQRHCSKEEPQYEVKSDKTGHLAMHKESALHRN</sequence>
<feature type="compositionally biased region" description="Basic and acidic residues" evidence="1">
    <location>
        <begin position="41"/>
        <end position="69"/>
    </location>
</feature>
<evidence type="ECO:0000313" key="4">
    <source>
        <dbReference type="Proteomes" id="UP000258127"/>
    </source>
</evidence>
<keyword evidence="4" id="KW-1185">Reference proteome</keyword>
<evidence type="ECO:0000313" key="3">
    <source>
        <dbReference type="EMBL" id="AXO88079.1"/>
    </source>
</evidence>